<name>A0A6M0RUW9_9CYAN</name>
<keyword evidence="3" id="KW-0012">Acyltransferase</keyword>
<keyword evidence="1" id="KW-0812">Transmembrane</keyword>
<dbReference type="GO" id="GO:0016020">
    <property type="term" value="C:membrane"/>
    <property type="evidence" value="ECO:0007669"/>
    <property type="project" value="TreeGrafter"/>
</dbReference>
<dbReference type="InterPro" id="IPR050879">
    <property type="entry name" value="Acyltransferase_3"/>
</dbReference>
<gene>
    <name evidence="3" type="ORF">DXZ20_31155</name>
</gene>
<feature type="transmembrane region" description="Helical" evidence="1">
    <location>
        <begin position="140"/>
        <end position="163"/>
    </location>
</feature>
<dbReference type="GO" id="GO:0016747">
    <property type="term" value="F:acyltransferase activity, transferring groups other than amino-acyl groups"/>
    <property type="evidence" value="ECO:0007669"/>
    <property type="project" value="InterPro"/>
</dbReference>
<keyword evidence="1" id="KW-1133">Transmembrane helix</keyword>
<evidence type="ECO:0000313" key="3">
    <source>
        <dbReference type="EMBL" id="NEZ60024.1"/>
    </source>
</evidence>
<proteinExistence type="predicted"/>
<sequence>MTYANKMRKQPPQKLELLESLRGIAALLIVTFHAAELFTLKFDQPFLLSLFDFGDSGVDFFFVLSGFFLALSSFKYMGHRHTAKAFLIKRCVRIYPLYWLLSLCVIPVYFLVPSFGKGHEQDIGVIIKSLLLIPQEHPPILSVAWFLSHLVLFYLAFTTVILLPKVASKLILAGLSVSAVFMLTDILSSFQLRNNNHFLLDFIFSYYNFEFAGGWLIGIFFRRIQLKKSVSLLMLLTGCCTFMLSGLLDVYVLQTSSNSSGFAHYYEFVAYGLSSILIVGGAAFLEKDHKLSVSKGFVVLGAASFSIYLTHYLILSIFTKVIQATGINSIGFYTIGMMLACVITVLIGCITHVYVEKRLASIFRNRLAYKRA</sequence>
<protein>
    <submittedName>
        <fullName evidence="3">Acyltransferase</fullName>
    </submittedName>
</protein>
<keyword evidence="1" id="KW-0472">Membrane</keyword>
<dbReference type="AlphaFoldDB" id="A0A6M0RUW9"/>
<reference evidence="3 4" key="1">
    <citation type="journal article" date="2020" name="Microb. Ecol.">
        <title>Ecogenomics of the Marine Benthic Filamentous Cyanobacterium Adonisia.</title>
        <authorList>
            <person name="Walter J.M."/>
            <person name="Coutinho F.H."/>
            <person name="Leomil L."/>
            <person name="Hargreaves P.I."/>
            <person name="Campeao M.E."/>
            <person name="Vieira V.V."/>
            <person name="Silva B.S."/>
            <person name="Fistarol G.O."/>
            <person name="Salomon P.S."/>
            <person name="Sawabe T."/>
            <person name="Mino S."/>
            <person name="Hosokawa M."/>
            <person name="Miyashita H."/>
            <person name="Maruyama F."/>
            <person name="van Verk M.C."/>
            <person name="Dutilh B.E."/>
            <person name="Thompson C.C."/>
            <person name="Thompson F.L."/>
        </authorList>
    </citation>
    <scope>NUCLEOTIDE SEQUENCE [LARGE SCALE GENOMIC DNA]</scope>
    <source>
        <strain evidence="3 4">CCMR0081</strain>
    </source>
</reference>
<feature type="transmembrane region" description="Helical" evidence="1">
    <location>
        <begin position="202"/>
        <end position="221"/>
    </location>
</feature>
<dbReference type="PANTHER" id="PTHR23028:SF131">
    <property type="entry name" value="BLR2367 PROTEIN"/>
    <property type="match status" value="1"/>
</dbReference>
<dbReference type="RefSeq" id="WP_163702753.1">
    <property type="nucleotide sequence ID" value="NZ_QXHD01000004.1"/>
</dbReference>
<feature type="transmembrane region" description="Helical" evidence="1">
    <location>
        <begin position="297"/>
        <end position="318"/>
    </location>
</feature>
<accession>A0A6M0RUW9</accession>
<keyword evidence="3" id="KW-0808">Transferase</keyword>
<feature type="domain" description="Acyltransferase 3" evidence="2">
    <location>
        <begin position="18"/>
        <end position="347"/>
    </location>
</feature>
<dbReference type="Proteomes" id="UP000481033">
    <property type="component" value="Unassembled WGS sequence"/>
</dbReference>
<comment type="caution">
    <text evidence="3">The sequence shown here is derived from an EMBL/GenBank/DDBJ whole genome shotgun (WGS) entry which is preliminary data.</text>
</comment>
<dbReference type="GO" id="GO:0000271">
    <property type="term" value="P:polysaccharide biosynthetic process"/>
    <property type="evidence" value="ECO:0007669"/>
    <property type="project" value="TreeGrafter"/>
</dbReference>
<evidence type="ECO:0000259" key="2">
    <source>
        <dbReference type="Pfam" id="PF01757"/>
    </source>
</evidence>
<feature type="transmembrane region" description="Helical" evidence="1">
    <location>
        <begin position="21"/>
        <end position="40"/>
    </location>
</feature>
<dbReference type="PROSITE" id="PS00284">
    <property type="entry name" value="SERPIN"/>
    <property type="match status" value="1"/>
</dbReference>
<feature type="transmembrane region" description="Helical" evidence="1">
    <location>
        <begin position="233"/>
        <end position="253"/>
    </location>
</feature>
<feature type="transmembrane region" description="Helical" evidence="1">
    <location>
        <begin position="170"/>
        <end position="190"/>
    </location>
</feature>
<evidence type="ECO:0000313" key="4">
    <source>
        <dbReference type="Proteomes" id="UP000481033"/>
    </source>
</evidence>
<dbReference type="Pfam" id="PF01757">
    <property type="entry name" value="Acyl_transf_3"/>
    <property type="match status" value="1"/>
</dbReference>
<feature type="transmembrane region" description="Helical" evidence="1">
    <location>
        <begin position="97"/>
        <end position="115"/>
    </location>
</feature>
<dbReference type="InterPro" id="IPR002656">
    <property type="entry name" value="Acyl_transf_3_dom"/>
</dbReference>
<feature type="transmembrane region" description="Helical" evidence="1">
    <location>
        <begin position="60"/>
        <end position="77"/>
    </location>
</feature>
<feature type="transmembrane region" description="Helical" evidence="1">
    <location>
        <begin position="265"/>
        <end position="285"/>
    </location>
</feature>
<organism evidence="3 4">
    <name type="scientific">Adonisia turfae CCMR0081</name>
    <dbReference type="NCBI Taxonomy" id="2292702"/>
    <lineage>
        <taxon>Bacteria</taxon>
        <taxon>Bacillati</taxon>
        <taxon>Cyanobacteriota</taxon>
        <taxon>Adonisia</taxon>
        <taxon>Adonisia turfae</taxon>
    </lineage>
</organism>
<feature type="transmembrane region" description="Helical" evidence="1">
    <location>
        <begin position="330"/>
        <end position="355"/>
    </location>
</feature>
<evidence type="ECO:0000256" key="1">
    <source>
        <dbReference type="SAM" id="Phobius"/>
    </source>
</evidence>
<dbReference type="PANTHER" id="PTHR23028">
    <property type="entry name" value="ACETYLTRANSFERASE"/>
    <property type="match status" value="1"/>
</dbReference>
<dbReference type="InterPro" id="IPR023795">
    <property type="entry name" value="Serpin_CS"/>
</dbReference>
<keyword evidence="4" id="KW-1185">Reference proteome</keyword>
<dbReference type="EMBL" id="QXHD01000004">
    <property type="protein sequence ID" value="NEZ60024.1"/>
    <property type="molecule type" value="Genomic_DNA"/>
</dbReference>